<name>A0A0F9JH43_9ZZZZ</name>
<feature type="non-terminal residue" evidence="4">
    <location>
        <position position="1"/>
    </location>
</feature>
<proteinExistence type="inferred from homology"/>
<dbReference type="InterPro" id="IPR017850">
    <property type="entry name" value="Alkaline_phosphatase_core_sf"/>
</dbReference>
<dbReference type="AlphaFoldDB" id="A0A0F9JH43"/>
<dbReference type="EMBL" id="LAZR01017956">
    <property type="protein sequence ID" value="KKL98297.1"/>
    <property type="molecule type" value="Genomic_DNA"/>
</dbReference>
<dbReference type="SUPFAM" id="SSF53649">
    <property type="entry name" value="Alkaline phosphatase-like"/>
    <property type="match status" value="1"/>
</dbReference>
<accession>A0A0F9JH43</accession>
<dbReference type="InterPro" id="IPR050738">
    <property type="entry name" value="Sulfatase"/>
</dbReference>
<evidence type="ECO:0000256" key="1">
    <source>
        <dbReference type="ARBA" id="ARBA00008779"/>
    </source>
</evidence>
<comment type="caution">
    <text evidence="4">The sequence shown here is derived from an EMBL/GenBank/DDBJ whole genome shotgun (WGS) entry which is preliminary data.</text>
</comment>
<keyword evidence="2" id="KW-0378">Hydrolase</keyword>
<protein>
    <recommendedName>
        <fullName evidence="3">N-sulphoglucosamine sulphohydrolase C-terminal domain-containing protein</fullName>
    </recommendedName>
</protein>
<feature type="domain" description="N-sulphoglucosamine sulphohydrolase C-terminal" evidence="3">
    <location>
        <begin position="8"/>
        <end position="128"/>
    </location>
</feature>
<gene>
    <name evidence="4" type="ORF">LCGC14_1825810</name>
</gene>
<dbReference type="Gene3D" id="3.40.720.10">
    <property type="entry name" value="Alkaline Phosphatase, subunit A"/>
    <property type="match status" value="1"/>
</dbReference>
<organism evidence="4">
    <name type="scientific">marine sediment metagenome</name>
    <dbReference type="NCBI Taxonomy" id="412755"/>
    <lineage>
        <taxon>unclassified sequences</taxon>
        <taxon>metagenomes</taxon>
        <taxon>ecological metagenomes</taxon>
    </lineage>
</organism>
<evidence type="ECO:0000313" key="4">
    <source>
        <dbReference type="EMBL" id="KKL98297.1"/>
    </source>
</evidence>
<dbReference type="PANTHER" id="PTHR42693">
    <property type="entry name" value="ARYLSULFATASE FAMILY MEMBER"/>
    <property type="match status" value="1"/>
</dbReference>
<dbReference type="InterPro" id="IPR032506">
    <property type="entry name" value="SGSH_C"/>
</dbReference>
<comment type="similarity">
    <text evidence="1">Belongs to the sulfatase family.</text>
</comment>
<reference evidence="4" key="1">
    <citation type="journal article" date="2015" name="Nature">
        <title>Complex archaea that bridge the gap between prokaryotes and eukaryotes.</title>
        <authorList>
            <person name="Spang A."/>
            <person name="Saw J.H."/>
            <person name="Jorgensen S.L."/>
            <person name="Zaremba-Niedzwiedzka K."/>
            <person name="Martijn J."/>
            <person name="Lind A.E."/>
            <person name="van Eijk R."/>
            <person name="Schleper C."/>
            <person name="Guy L."/>
            <person name="Ettema T.J."/>
        </authorList>
    </citation>
    <scope>NUCLEOTIDE SEQUENCE</scope>
</reference>
<sequence>NTPFRMYKHYIHEGGISTPLIAHWPSGIKSPNRTTIQVGHIMDIMVTCVDISGAEYPDTFKGEQIILSEGQSLRPAFNNKVFKHNPIGWEHHGNRGFRDGRWKLVAKSKEWELYDIESDRTELRNLASVHPEITREMIGKYNKWAARVGVIDW</sequence>
<dbReference type="PANTHER" id="PTHR42693:SF53">
    <property type="entry name" value="ENDO-4-O-SULFATASE"/>
    <property type="match status" value="1"/>
</dbReference>
<dbReference type="Pfam" id="PF16347">
    <property type="entry name" value="SGSH_C"/>
    <property type="match status" value="1"/>
</dbReference>
<dbReference type="GO" id="GO:0004065">
    <property type="term" value="F:arylsulfatase activity"/>
    <property type="evidence" value="ECO:0007669"/>
    <property type="project" value="TreeGrafter"/>
</dbReference>
<dbReference type="Gene3D" id="3.30.1120.10">
    <property type="match status" value="1"/>
</dbReference>
<evidence type="ECO:0000259" key="3">
    <source>
        <dbReference type="Pfam" id="PF16347"/>
    </source>
</evidence>
<evidence type="ECO:0000256" key="2">
    <source>
        <dbReference type="ARBA" id="ARBA00022801"/>
    </source>
</evidence>